<protein>
    <submittedName>
        <fullName evidence="3">SMP-30/gluconolactonase/LRE family protein</fullName>
    </submittedName>
</protein>
<dbReference type="InterPro" id="IPR013658">
    <property type="entry name" value="SGL"/>
</dbReference>
<reference evidence="4" key="1">
    <citation type="journal article" date="2019" name="Int. J. Syst. Evol. Microbiol.">
        <title>The Global Catalogue of Microorganisms (GCM) 10K type strain sequencing project: providing services to taxonomists for standard genome sequencing and annotation.</title>
        <authorList>
            <consortium name="The Broad Institute Genomics Platform"/>
            <consortium name="The Broad Institute Genome Sequencing Center for Infectious Disease"/>
            <person name="Wu L."/>
            <person name="Ma J."/>
        </authorList>
    </citation>
    <scope>NUCLEOTIDE SEQUENCE [LARGE SCALE GENOMIC DNA]</scope>
    <source>
        <strain evidence="4">JCM 17342</strain>
    </source>
</reference>
<gene>
    <name evidence="3" type="ORF">GCM10022247_17280</name>
</gene>
<sequence length="330" mass="35392">MMRKLTMGRRSLLALAVATTAAVTLVPTASATRHGLPEVVTAKAQNLFPEGIAWDPVRGGFLVTSISEGTISVVRPDGGVRRFAAHPRMVQTFGVHVDTVRDRVLVAFGDMGSGRRSTPETTWKSSGIGIFSLSTGRLLHLVDLAIGPGRHAANDLAIDRAGSAYVTDPASDTLYRVDPHGRPSVLVRDPKLGSAGIGMNGIVWHPKGFLLSTRYDTGALLRVPLNDPSRITEVRTDQPLFGGDGLDLRPDGTLAVVTNSFGGNGKPAVSVLRANRDWTEARAVHRVDPWVDSQPSTIARTPHGSYVLDGRMGVWLDGKGNADRFTLRKL</sequence>
<keyword evidence="1" id="KW-0732">Signal</keyword>
<dbReference type="PANTHER" id="PTHR31460">
    <property type="match status" value="1"/>
</dbReference>
<dbReference type="EMBL" id="BAABAL010000005">
    <property type="protein sequence ID" value="GAA3997741.1"/>
    <property type="molecule type" value="Genomic_DNA"/>
</dbReference>
<name>A0ABP7RHR2_9PSEU</name>
<dbReference type="SUPFAM" id="SSF63829">
    <property type="entry name" value="Calcium-dependent phosphotriesterase"/>
    <property type="match status" value="1"/>
</dbReference>
<dbReference type="InterPro" id="IPR011042">
    <property type="entry name" value="6-blade_b-propeller_TolB-like"/>
</dbReference>
<dbReference type="PROSITE" id="PS51318">
    <property type="entry name" value="TAT"/>
    <property type="match status" value="1"/>
</dbReference>
<dbReference type="InterPro" id="IPR006311">
    <property type="entry name" value="TAT_signal"/>
</dbReference>
<dbReference type="Pfam" id="PF08450">
    <property type="entry name" value="SGL"/>
    <property type="match status" value="1"/>
</dbReference>
<evidence type="ECO:0000313" key="3">
    <source>
        <dbReference type="EMBL" id="GAA3997741.1"/>
    </source>
</evidence>
<dbReference type="InterPro" id="IPR053224">
    <property type="entry name" value="Sensory_adhesion_molecule"/>
</dbReference>
<dbReference type="PANTHER" id="PTHR31460:SF3">
    <property type="entry name" value="MESOCENTIN"/>
    <property type="match status" value="1"/>
</dbReference>
<evidence type="ECO:0000259" key="2">
    <source>
        <dbReference type="Pfam" id="PF08450"/>
    </source>
</evidence>
<accession>A0ABP7RHR2</accession>
<feature type="signal peptide" evidence="1">
    <location>
        <begin position="1"/>
        <end position="31"/>
    </location>
</feature>
<evidence type="ECO:0000256" key="1">
    <source>
        <dbReference type="SAM" id="SignalP"/>
    </source>
</evidence>
<comment type="caution">
    <text evidence="3">The sequence shown here is derived from an EMBL/GenBank/DDBJ whole genome shotgun (WGS) entry which is preliminary data.</text>
</comment>
<dbReference type="Gene3D" id="2.120.10.30">
    <property type="entry name" value="TolB, C-terminal domain"/>
    <property type="match status" value="1"/>
</dbReference>
<feature type="domain" description="SMP-30/Gluconolactonase/LRE-like region" evidence="2">
    <location>
        <begin position="48"/>
        <end position="208"/>
    </location>
</feature>
<organism evidence="3 4">
    <name type="scientific">Allokutzneria multivorans</name>
    <dbReference type="NCBI Taxonomy" id="1142134"/>
    <lineage>
        <taxon>Bacteria</taxon>
        <taxon>Bacillati</taxon>
        <taxon>Actinomycetota</taxon>
        <taxon>Actinomycetes</taxon>
        <taxon>Pseudonocardiales</taxon>
        <taxon>Pseudonocardiaceae</taxon>
        <taxon>Allokutzneria</taxon>
    </lineage>
</organism>
<dbReference type="Proteomes" id="UP001501747">
    <property type="component" value="Unassembled WGS sequence"/>
</dbReference>
<evidence type="ECO:0000313" key="4">
    <source>
        <dbReference type="Proteomes" id="UP001501747"/>
    </source>
</evidence>
<feature type="chain" id="PRO_5047005116" evidence="1">
    <location>
        <begin position="32"/>
        <end position="330"/>
    </location>
</feature>
<proteinExistence type="predicted"/>
<keyword evidence="4" id="KW-1185">Reference proteome</keyword>